<keyword evidence="1" id="KW-0732">Signal</keyword>
<name>A0A6F8PWJ7_9GAMM</name>
<keyword evidence="3" id="KW-1185">Reference proteome</keyword>
<evidence type="ECO:0000256" key="1">
    <source>
        <dbReference type="SAM" id="SignalP"/>
    </source>
</evidence>
<feature type="signal peptide" evidence="1">
    <location>
        <begin position="1"/>
        <end position="22"/>
    </location>
</feature>
<dbReference type="Gene3D" id="1.20.120.1490">
    <property type="match status" value="1"/>
</dbReference>
<dbReference type="Proteomes" id="UP000501726">
    <property type="component" value="Chromosome"/>
</dbReference>
<dbReference type="AlphaFoldDB" id="A0A6F8PWJ7"/>
<dbReference type="EMBL" id="AP021889">
    <property type="protein sequence ID" value="BBP46407.1"/>
    <property type="molecule type" value="Genomic_DNA"/>
</dbReference>
<organism evidence="2 3">
    <name type="scientific">Thiosulfatimonas sediminis</name>
    <dbReference type="NCBI Taxonomy" id="2675054"/>
    <lineage>
        <taxon>Bacteria</taxon>
        <taxon>Pseudomonadati</taxon>
        <taxon>Pseudomonadota</taxon>
        <taxon>Gammaproteobacteria</taxon>
        <taxon>Thiotrichales</taxon>
        <taxon>Piscirickettsiaceae</taxon>
        <taxon>Thiosulfatimonas</taxon>
    </lineage>
</organism>
<feature type="chain" id="PRO_5026181931" description="Periplasmic heavy metal sensor" evidence="1">
    <location>
        <begin position="23"/>
        <end position="137"/>
    </location>
</feature>
<accession>A0A6F8PWJ7</accession>
<protein>
    <recommendedName>
        <fullName evidence="4">Periplasmic heavy metal sensor</fullName>
    </recommendedName>
</protein>
<dbReference type="KEGG" id="tse:THMIRHAS_17800"/>
<evidence type="ECO:0000313" key="2">
    <source>
        <dbReference type="EMBL" id="BBP46407.1"/>
    </source>
</evidence>
<reference evidence="3" key="1">
    <citation type="submission" date="2019-11" db="EMBL/GenBank/DDBJ databases">
        <title>Isolation and characterization of two novel species in the genus Thiomicrorhabdus.</title>
        <authorList>
            <person name="Mochizuki J."/>
            <person name="Kojima H."/>
            <person name="Fukui M."/>
        </authorList>
    </citation>
    <scope>NUCLEOTIDE SEQUENCE [LARGE SCALE GENOMIC DNA]</scope>
    <source>
        <strain evidence="3">aks77</strain>
    </source>
</reference>
<dbReference type="RefSeq" id="WP_173272982.1">
    <property type="nucleotide sequence ID" value="NZ_AP021889.1"/>
</dbReference>
<evidence type="ECO:0008006" key="4">
    <source>
        <dbReference type="Google" id="ProtNLM"/>
    </source>
</evidence>
<proteinExistence type="predicted"/>
<gene>
    <name evidence="2" type="ORF">THMIRHAS_17800</name>
</gene>
<evidence type="ECO:0000313" key="3">
    <source>
        <dbReference type="Proteomes" id="UP000501726"/>
    </source>
</evidence>
<sequence>MLKIMPVLSVVLFLSLTFSAQAKDFTPADPVVKLMPVLMDNLNLFELTPEQMQQVRSISRKSFADLEYLNAEYHLVKTELRDLLFDPKPHPAAEQKLIESLAKMEAKRLVLTVDCAEGLKAILSPEQFAELIELATF</sequence>